<organism evidence="3 4">
    <name type="scientific">Marinobacter lacisalsi</name>
    <dbReference type="NCBI Taxonomy" id="475979"/>
    <lineage>
        <taxon>Bacteria</taxon>
        <taxon>Pseudomonadati</taxon>
        <taxon>Pseudomonadota</taxon>
        <taxon>Gammaproteobacteria</taxon>
        <taxon>Pseudomonadales</taxon>
        <taxon>Marinobacteraceae</taxon>
        <taxon>Marinobacter</taxon>
    </lineage>
</organism>
<reference evidence="4" key="1">
    <citation type="journal article" date="2019" name="Int. J. Syst. Evol. Microbiol.">
        <title>The Global Catalogue of Microorganisms (GCM) 10K type strain sequencing project: providing services to taxonomists for standard genome sequencing and annotation.</title>
        <authorList>
            <consortium name="The Broad Institute Genomics Platform"/>
            <consortium name="The Broad Institute Genome Sequencing Center for Infectious Disease"/>
            <person name="Wu L."/>
            <person name="Ma J."/>
        </authorList>
    </citation>
    <scope>NUCLEOTIDE SEQUENCE [LARGE SCALE GENOMIC DNA]</scope>
    <source>
        <strain evidence="4">CECT 7297</strain>
    </source>
</reference>
<name>A0ABV8QFM9_9GAMM</name>
<dbReference type="RefSeq" id="WP_379885145.1">
    <property type="nucleotide sequence ID" value="NZ_JBHSDI010000001.1"/>
</dbReference>
<dbReference type="InterPro" id="IPR007157">
    <property type="entry name" value="PspA_VIPP1"/>
</dbReference>
<dbReference type="Pfam" id="PF04012">
    <property type="entry name" value="PspA_IM30"/>
    <property type="match status" value="1"/>
</dbReference>
<evidence type="ECO:0000313" key="4">
    <source>
        <dbReference type="Proteomes" id="UP001595798"/>
    </source>
</evidence>
<comment type="caution">
    <text evidence="3">The sequence shown here is derived from an EMBL/GenBank/DDBJ whole genome shotgun (WGS) entry which is preliminary data.</text>
</comment>
<gene>
    <name evidence="3" type="ORF">ACFOZ5_02410</name>
</gene>
<accession>A0ABV8QFM9</accession>
<keyword evidence="2" id="KW-0175">Coiled coil</keyword>
<dbReference type="Proteomes" id="UP001595798">
    <property type="component" value="Unassembled WGS sequence"/>
</dbReference>
<keyword evidence="4" id="KW-1185">Reference proteome</keyword>
<evidence type="ECO:0000256" key="2">
    <source>
        <dbReference type="SAM" id="Coils"/>
    </source>
</evidence>
<dbReference type="EMBL" id="JBHSDI010000001">
    <property type="protein sequence ID" value="MFC4257879.1"/>
    <property type="molecule type" value="Genomic_DNA"/>
</dbReference>
<sequence length="235" mass="26772">MSVWTKLNTLLRASAQEPAEALVDANAIRIFEQELRDAEQAFGRSKRQLACLMAEKKFLERDNASLRESIENREAQAAQALEDGHEGLAMELATAIAEDENLLTRQQQHLERIQQQEARLRSQLRETARNLRHYQSELRLARTNQSAGRVNVQLNGYRQGITGHFEEMDQSLARIQSRQARAHDMDEALNELDQDLGNRSLDERLRAAGIDTGDQRAEKVLYRIRARQQGAADGK</sequence>
<evidence type="ECO:0000256" key="1">
    <source>
        <dbReference type="ARBA" id="ARBA00043985"/>
    </source>
</evidence>
<proteinExistence type="inferred from homology"/>
<comment type="similarity">
    <text evidence="1">Belongs to the PspA/Vipp/IM30 family.</text>
</comment>
<evidence type="ECO:0000313" key="3">
    <source>
        <dbReference type="EMBL" id="MFC4257879.1"/>
    </source>
</evidence>
<protein>
    <submittedName>
        <fullName evidence="3">PspA/IM30 family protein</fullName>
    </submittedName>
</protein>
<feature type="coiled-coil region" evidence="2">
    <location>
        <begin position="28"/>
        <end position="144"/>
    </location>
</feature>